<evidence type="ECO:0000256" key="4">
    <source>
        <dbReference type="ARBA" id="ARBA00023136"/>
    </source>
</evidence>
<comment type="similarity">
    <text evidence="5">Belongs to the ERGIC family.</text>
</comment>
<dbReference type="InterPro" id="IPR039542">
    <property type="entry name" value="Erv_N"/>
</dbReference>
<comment type="subcellular location">
    <subcellularLocation>
        <location evidence="5">Endoplasmic reticulum membrane</location>
        <topology evidence="5">Multi-pass membrane protein</topology>
    </subcellularLocation>
    <subcellularLocation>
        <location evidence="5">Endoplasmic reticulum-Golgi intermediate compartment membrane</location>
        <topology evidence="5">Multi-pass membrane protein</topology>
    </subcellularLocation>
    <subcellularLocation>
        <location evidence="5">Golgi apparatus membrane</location>
        <topology evidence="5">Multi-pass membrane protein</topology>
    </subcellularLocation>
    <subcellularLocation>
        <location evidence="1">Membrane</location>
    </subcellularLocation>
</comment>
<dbReference type="OrthoDB" id="5541786at2759"/>
<evidence type="ECO:0000256" key="3">
    <source>
        <dbReference type="ARBA" id="ARBA00022989"/>
    </source>
</evidence>
<dbReference type="EMBL" id="ML977310">
    <property type="protein sequence ID" value="KAF2122632.1"/>
    <property type="molecule type" value="Genomic_DNA"/>
</dbReference>
<dbReference type="Proteomes" id="UP000799770">
    <property type="component" value="Unassembled WGS sequence"/>
</dbReference>
<evidence type="ECO:0000259" key="6">
    <source>
        <dbReference type="Pfam" id="PF07970"/>
    </source>
</evidence>
<keyword evidence="3" id="KW-1133">Transmembrane helix</keyword>
<feature type="domain" description="Endoplasmic reticulum vesicle transporter C-terminal" evidence="6">
    <location>
        <begin position="172"/>
        <end position="351"/>
    </location>
</feature>
<gene>
    <name evidence="8" type="ORF">BDV96DRAFT_681289</name>
</gene>
<dbReference type="GO" id="GO:0006890">
    <property type="term" value="P:retrograde vesicle-mediated transport, Golgi to endoplasmic reticulum"/>
    <property type="evidence" value="ECO:0007669"/>
    <property type="project" value="TreeGrafter"/>
</dbReference>
<dbReference type="AlphaFoldDB" id="A0A6A5ZSC7"/>
<dbReference type="PANTHER" id="PTHR10984">
    <property type="entry name" value="ENDOPLASMIC RETICULUM-GOLGI INTERMEDIATE COMPARTMENT PROTEIN"/>
    <property type="match status" value="1"/>
</dbReference>
<dbReference type="GO" id="GO:0005789">
    <property type="term" value="C:endoplasmic reticulum membrane"/>
    <property type="evidence" value="ECO:0007669"/>
    <property type="project" value="UniProtKB-SubCell"/>
</dbReference>
<keyword evidence="5" id="KW-0931">ER-Golgi transport</keyword>
<dbReference type="Pfam" id="PF13850">
    <property type="entry name" value="ERGIC_N"/>
    <property type="match status" value="1"/>
</dbReference>
<dbReference type="GO" id="GO:0030134">
    <property type="term" value="C:COPII-coated ER to Golgi transport vesicle"/>
    <property type="evidence" value="ECO:0007669"/>
    <property type="project" value="TreeGrafter"/>
</dbReference>
<dbReference type="GO" id="GO:0006888">
    <property type="term" value="P:endoplasmic reticulum to Golgi vesicle-mediated transport"/>
    <property type="evidence" value="ECO:0007669"/>
    <property type="project" value="UniProtKB-UniRule"/>
</dbReference>
<keyword evidence="9" id="KW-1185">Reference proteome</keyword>
<keyword evidence="4" id="KW-0472">Membrane</keyword>
<dbReference type="Pfam" id="PF07970">
    <property type="entry name" value="COPIIcoated_ERV"/>
    <property type="match status" value="1"/>
</dbReference>
<protein>
    <recommendedName>
        <fullName evidence="5">Endoplasmic reticulum-Golgi intermediate compartment protein</fullName>
    </recommendedName>
</protein>
<keyword evidence="5" id="KW-0333">Golgi apparatus</keyword>
<evidence type="ECO:0000256" key="5">
    <source>
        <dbReference type="RuleBase" id="RU369013"/>
    </source>
</evidence>
<keyword evidence="2" id="KW-0812">Transmembrane</keyword>
<organism evidence="8 9">
    <name type="scientific">Lophiotrema nucula</name>
    <dbReference type="NCBI Taxonomy" id="690887"/>
    <lineage>
        <taxon>Eukaryota</taxon>
        <taxon>Fungi</taxon>
        <taxon>Dikarya</taxon>
        <taxon>Ascomycota</taxon>
        <taxon>Pezizomycotina</taxon>
        <taxon>Dothideomycetes</taxon>
        <taxon>Pleosporomycetidae</taxon>
        <taxon>Pleosporales</taxon>
        <taxon>Lophiotremataceae</taxon>
        <taxon>Lophiotrema</taxon>
    </lineage>
</organism>
<sequence length="452" mass="48833">MNGYAQNELSEESFGPKGGISAFDAFPKTKTTYLTRGRNSSGWTATLILTCIYLSWSEITRWWTGNTTQIFSVEKGVGHDLQINLDIVVAMRCADLHVNMQDAAGDRTLAGDLLRKDPTSWSQWGKGRGVHTLGVGEDSLPGWEELWDVHDQLGAARKKKKFPKTPRVKGPSDACRIFGSLDGNKVQGDFHITARGHGYMEYGEHLDHSTFNFSHQVNELSFGPFYPNLQNPLDSTIATTPDHFYKFQYYLSIVPTIYTDDTSLLPLLEAVNRNNKHPAKSVFHSAHAIKTNQYAVTSQSHAVGENWVPGIFFKFDIEPITLTIAEEWGGILALLVKLVNVISGVMVAGGWVWQMYDWGMETYGKRSGRGRGGSVGVLGTGGYTDEKKSAYGGGGGGGGGGAYSPALGIGGGYSPGPGTPAYSAAPAYSPGPASATYGGYGFGGKPEKLAYD</sequence>
<comment type="function">
    <text evidence="5">Plays a role in transport between endoplasmic reticulum and Golgi.</text>
</comment>
<evidence type="ECO:0000256" key="2">
    <source>
        <dbReference type="ARBA" id="ARBA00022692"/>
    </source>
</evidence>
<dbReference type="PANTHER" id="PTHR10984:SF81">
    <property type="entry name" value="ER-DERIVED VESICLES PROTEIN ERV41"/>
    <property type="match status" value="1"/>
</dbReference>
<reference evidence="8" key="1">
    <citation type="journal article" date="2020" name="Stud. Mycol.">
        <title>101 Dothideomycetes genomes: a test case for predicting lifestyles and emergence of pathogens.</title>
        <authorList>
            <person name="Haridas S."/>
            <person name="Albert R."/>
            <person name="Binder M."/>
            <person name="Bloem J."/>
            <person name="Labutti K."/>
            <person name="Salamov A."/>
            <person name="Andreopoulos B."/>
            <person name="Baker S."/>
            <person name="Barry K."/>
            <person name="Bills G."/>
            <person name="Bluhm B."/>
            <person name="Cannon C."/>
            <person name="Castanera R."/>
            <person name="Culley D."/>
            <person name="Daum C."/>
            <person name="Ezra D."/>
            <person name="Gonzalez J."/>
            <person name="Henrissat B."/>
            <person name="Kuo A."/>
            <person name="Liang C."/>
            <person name="Lipzen A."/>
            <person name="Lutzoni F."/>
            <person name="Magnuson J."/>
            <person name="Mondo S."/>
            <person name="Nolan M."/>
            <person name="Ohm R."/>
            <person name="Pangilinan J."/>
            <person name="Park H.-J."/>
            <person name="Ramirez L."/>
            <person name="Alfaro M."/>
            <person name="Sun H."/>
            <person name="Tritt A."/>
            <person name="Yoshinaga Y."/>
            <person name="Zwiers L.-H."/>
            <person name="Turgeon B."/>
            <person name="Goodwin S."/>
            <person name="Spatafora J."/>
            <person name="Crous P."/>
            <person name="Grigoriev I."/>
        </authorList>
    </citation>
    <scope>NUCLEOTIDE SEQUENCE</scope>
    <source>
        <strain evidence="8">CBS 627.86</strain>
    </source>
</reference>
<dbReference type="InterPro" id="IPR045888">
    <property type="entry name" value="Erv"/>
</dbReference>
<feature type="domain" description="Endoplasmic reticulum vesicle transporter N-terminal" evidence="7">
    <location>
        <begin position="21"/>
        <end position="108"/>
    </location>
</feature>
<evidence type="ECO:0000256" key="1">
    <source>
        <dbReference type="ARBA" id="ARBA00004370"/>
    </source>
</evidence>
<dbReference type="InterPro" id="IPR012936">
    <property type="entry name" value="Erv_C"/>
</dbReference>
<keyword evidence="5" id="KW-0256">Endoplasmic reticulum</keyword>
<dbReference type="GO" id="GO:0000139">
    <property type="term" value="C:Golgi membrane"/>
    <property type="evidence" value="ECO:0007669"/>
    <property type="project" value="UniProtKB-SubCell"/>
</dbReference>
<name>A0A6A5ZSC7_9PLEO</name>
<accession>A0A6A5ZSC7</accession>
<evidence type="ECO:0000313" key="8">
    <source>
        <dbReference type="EMBL" id="KAF2122632.1"/>
    </source>
</evidence>
<evidence type="ECO:0000259" key="7">
    <source>
        <dbReference type="Pfam" id="PF13850"/>
    </source>
</evidence>
<evidence type="ECO:0000313" key="9">
    <source>
        <dbReference type="Proteomes" id="UP000799770"/>
    </source>
</evidence>
<keyword evidence="5" id="KW-0813">Transport</keyword>
<dbReference type="GO" id="GO:0033116">
    <property type="term" value="C:endoplasmic reticulum-Golgi intermediate compartment membrane"/>
    <property type="evidence" value="ECO:0007669"/>
    <property type="project" value="UniProtKB-SubCell"/>
</dbReference>
<proteinExistence type="inferred from homology"/>